<gene>
    <name evidence="2" type="ORF">CASFOL_013040</name>
</gene>
<dbReference type="InterPro" id="IPR001810">
    <property type="entry name" value="F-box_dom"/>
</dbReference>
<dbReference type="PANTHER" id="PTHR31639">
    <property type="entry name" value="F-BOX PROTEIN-LIKE"/>
    <property type="match status" value="1"/>
</dbReference>
<dbReference type="PROSITE" id="PS50181">
    <property type="entry name" value="FBOX"/>
    <property type="match status" value="1"/>
</dbReference>
<feature type="domain" description="F-box" evidence="1">
    <location>
        <begin position="12"/>
        <end position="60"/>
    </location>
</feature>
<evidence type="ECO:0000313" key="2">
    <source>
        <dbReference type="EMBL" id="KAL3642225.1"/>
    </source>
</evidence>
<dbReference type="InterPro" id="IPR055357">
    <property type="entry name" value="LRR_At1g61320_AtMIF1"/>
</dbReference>
<dbReference type="Pfam" id="PF23622">
    <property type="entry name" value="LRR_At1g61320_AtMIF1"/>
    <property type="match status" value="1"/>
</dbReference>
<accession>A0ABD3DIT5</accession>
<sequence>MKKQATDRECSMDRISQLPQPLLHDILCFLSQKEALQTSVLSKSWRYLGSTRPNLDFDERHFYRNKEKLRSVVDKTLQRYHDQKLSLQEFCLTFSGVNPKSISFLEKWIPIVILNMGVKTFHLSFLHDYVYFSLPHVFCKSETLQSLVLCGPILIRNPIDNVILCKNLQTLIFEDVLIEDDTLDMILSSCRLIETLVLRGCRGLRTIKLDDRIRLKLFEFQRYDVLQTLDYPSIEINAPTLETLTLVNSPSWFNLHKYLFPHLKSLYLEEIQLSSMSFDSFSSNFFPCLEELSLIYCDGFDEFNLSSRSIKNFIIMYEGKYPLKAVIDAPSLVRFEYFGDDIPESISFQATASEWKSRIDVWCDMTVDGPVAYFWCFELYEFLKALGKSKISLCIIQNFVAKVGGIKEEEENTYGGLCEPVVVEHLVLISERRPKPSSCFLKNLKRICRAIKVDQ</sequence>
<evidence type="ECO:0000259" key="1">
    <source>
        <dbReference type="PROSITE" id="PS50181"/>
    </source>
</evidence>
<name>A0ABD3DIT5_9LAMI</name>
<dbReference type="Gene3D" id="3.80.10.10">
    <property type="entry name" value="Ribonuclease Inhibitor"/>
    <property type="match status" value="1"/>
</dbReference>
<dbReference type="Pfam" id="PF00646">
    <property type="entry name" value="F-box"/>
    <property type="match status" value="1"/>
</dbReference>
<dbReference type="PANTHER" id="PTHR31639:SF42">
    <property type="entry name" value="OS02G0160200 PROTEIN"/>
    <property type="match status" value="1"/>
</dbReference>
<dbReference type="InterPro" id="IPR036047">
    <property type="entry name" value="F-box-like_dom_sf"/>
</dbReference>
<dbReference type="SUPFAM" id="SSF81383">
    <property type="entry name" value="F-box domain"/>
    <property type="match status" value="1"/>
</dbReference>
<dbReference type="SUPFAM" id="SSF52047">
    <property type="entry name" value="RNI-like"/>
    <property type="match status" value="1"/>
</dbReference>
<organism evidence="2 3">
    <name type="scientific">Castilleja foliolosa</name>
    <dbReference type="NCBI Taxonomy" id="1961234"/>
    <lineage>
        <taxon>Eukaryota</taxon>
        <taxon>Viridiplantae</taxon>
        <taxon>Streptophyta</taxon>
        <taxon>Embryophyta</taxon>
        <taxon>Tracheophyta</taxon>
        <taxon>Spermatophyta</taxon>
        <taxon>Magnoliopsida</taxon>
        <taxon>eudicotyledons</taxon>
        <taxon>Gunneridae</taxon>
        <taxon>Pentapetalae</taxon>
        <taxon>asterids</taxon>
        <taxon>lamiids</taxon>
        <taxon>Lamiales</taxon>
        <taxon>Orobanchaceae</taxon>
        <taxon>Pedicularideae</taxon>
        <taxon>Castillejinae</taxon>
        <taxon>Castilleja</taxon>
    </lineage>
</organism>
<dbReference type="EMBL" id="JAVIJP010000016">
    <property type="protein sequence ID" value="KAL3642225.1"/>
    <property type="molecule type" value="Genomic_DNA"/>
</dbReference>
<keyword evidence="3" id="KW-1185">Reference proteome</keyword>
<dbReference type="Proteomes" id="UP001632038">
    <property type="component" value="Unassembled WGS sequence"/>
</dbReference>
<dbReference type="AlphaFoldDB" id="A0ABD3DIT5"/>
<evidence type="ECO:0000313" key="3">
    <source>
        <dbReference type="Proteomes" id="UP001632038"/>
    </source>
</evidence>
<dbReference type="Gene3D" id="1.20.1280.50">
    <property type="match status" value="1"/>
</dbReference>
<comment type="caution">
    <text evidence="2">The sequence shown here is derived from an EMBL/GenBank/DDBJ whole genome shotgun (WGS) entry which is preliminary data.</text>
</comment>
<proteinExistence type="predicted"/>
<dbReference type="InterPro" id="IPR032675">
    <property type="entry name" value="LRR_dom_sf"/>
</dbReference>
<reference evidence="3" key="1">
    <citation type="journal article" date="2024" name="IScience">
        <title>Strigolactones Initiate the Formation of Haustorium-like Structures in Castilleja.</title>
        <authorList>
            <person name="Buerger M."/>
            <person name="Peterson D."/>
            <person name="Chory J."/>
        </authorList>
    </citation>
    <scope>NUCLEOTIDE SEQUENCE [LARGE SCALE GENOMIC DNA]</scope>
</reference>
<protein>
    <recommendedName>
        <fullName evidence="1">F-box domain-containing protein</fullName>
    </recommendedName>
</protein>